<comment type="caution">
    <text evidence="1">The sequence shown here is derived from an EMBL/GenBank/DDBJ whole genome shotgun (WGS) entry which is preliminary data.</text>
</comment>
<dbReference type="Proteomes" id="UP000789405">
    <property type="component" value="Unassembled WGS sequence"/>
</dbReference>
<evidence type="ECO:0000313" key="1">
    <source>
        <dbReference type="EMBL" id="CAG8815392.1"/>
    </source>
</evidence>
<feature type="non-terminal residue" evidence="1">
    <location>
        <position position="124"/>
    </location>
</feature>
<protein>
    <submittedName>
        <fullName evidence="1">9765_t:CDS:1</fullName>
    </submittedName>
</protein>
<reference evidence="1" key="1">
    <citation type="submission" date="2021-06" db="EMBL/GenBank/DDBJ databases">
        <authorList>
            <person name="Kallberg Y."/>
            <person name="Tangrot J."/>
            <person name="Rosling A."/>
        </authorList>
    </citation>
    <scope>NUCLEOTIDE SEQUENCE</scope>
    <source>
        <strain evidence="1">MA453B</strain>
    </source>
</reference>
<gene>
    <name evidence="1" type="ORF">DERYTH_LOCUS26106</name>
</gene>
<sequence length="124" mass="14681">ENNFDVLDLKYRTTKYSTVKVSFREKKGFLRNLIIWHEKISNVEDYVNLNDTLNILEINFNDELDKCLIVLKSLVNEDGTDDLKKFSNQSQKFIKMAYIYGDDIIVHLKKEYFAESKRITNCCL</sequence>
<feature type="non-terminal residue" evidence="1">
    <location>
        <position position="1"/>
    </location>
</feature>
<keyword evidence="2" id="KW-1185">Reference proteome</keyword>
<organism evidence="1 2">
    <name type="scientific">Dentiscutata erythropus</name>
    <dbReference type="NCBI Taxonomy" id="1348616"/>
    <lineage>
        <taxon>Eukaryota</taxon>
        <taxon>Fungi</taxon>
        <taxon>Fungi incertae sedis</taxon>
        <taxon>Mucoromycota</taxon>
        <taxon>Glomeromycotina</taxon>
        <taxon>Glomeromycetes</taxon>
        <taxon>Diversisporales</taxon>
        <taxon>Gigasporaceae</taxon>
        <taxon>Dentiscutata</taxon>
    </lineage>
</organism>
<evidence type="ECO:0000313" key="2">
    <source>
        <dbReference type="Proteomes" id="UP000789405"/>
    </source>
</evidence>
<accession>A0A9N9K7R8</accession>
<name>A0A9N9K7R8_9GLOM</name>
<dbReference type="EMBL" id="CAJVPY010052512">
    <property type="protein sequence ID" value="CAG8815392.1"/>
    <property type="molecule type" value="Genomic_DNA"/>
</dbReference>
<proteinExistence type="predicted"/>
<dbReference type="AlphaFoldDB" id="A0A9N9K7R8"/>
<dbReference type="OrthoDB" id="10433210at2759"/>